<keyword evidence="1" id="KW-0732">Signal</keyword>
<evidence type="ECO:0000313" key="2">
    <source>
        <dbReference type="EMBL" id="MCE7511396.1"/>
    </source>
</evidence>
<gene>
    <name evidence="2" type="ORF">LZG35_22420</name>
</gene>
<sequence>MKTKNLAVTALFLATAIGTTLAEQPHSTPMNMFGGASYQGEPALDVTAALIQAGGGSDEFSFAQALTAMLGKHTVKSEIAKLNKQYGKDQVDTFIKGMDMAIIYALKRAQEAGITLPEPAELSGTELARTLVEAGTTADGTFWSGYLFDKAISHELHNQVMADINAEAGFEADKITHKILNQAMYDVAHSLGMTSTKLADLH</sequence>
<dbReference type="Proteomes" id="UP001107961">
    <property type="component" value="Unassembled WGS sequence"/>
</dbReference>
<evidence type="ECO:0000313" key="3">
    <source>
        <dbReference type="Proteomes" id="UP001107961"/>
    </source>
</evidence>
<dbReference type="EMBL" id="JAJVKT010000065">
    <property type="protein sequence ID" value="MCE7511396.1"/>
    <property type="molecule type" value="Genomic_DNA"/>
</dbReference>
<protein>
    <recommendedName>
        <fullName evidence="4">DUF4142 domain-containing protein</fullName>
    </recommendedName>
</protein>
<evidence type="ECO:0000256" key="1">
    <source>
        <dbReference type="SAM" id="SignalP"/>
    </source>
</evidence>
<evidence type="ECO:0008006" key="4">
    <source>
        <dbReference type="Google" id="ProtNLM"/>
    </source>
</evidence>
<feature type="chain" id="PRO_5040382361" description="DUF4142 domain-containing protein" evidence="1">
    <location>
        <begin position="23"/>
        <end position="202"/>
    </location>
</feature>
<organism evidence="2 3">
    <name type="scientific">Alloalcanivorax xenomutans</name>
    <dbReference type="NCBI Taxonomy" id="1094342"/>
    <lineage>
        <taxon>Bacteria</taxon>
        <taxon>Pseudomonadati</taxon>
        <taxon>Pseudomonadota</taxon>
        <taxon>Gammaproteobacteria</taxon>
        <taxon>Oceanospirillales</taxon>
        <taxon>Alcanivoracaceae</taxon>
        <taxon>Alloalcanivorax</taxon>
    </lineage>
</organism>
<name>A0A9Q3ZGS3_9GAMM</name>
<reference evidence="2" key="1">
    <citation type="submission" date="2022-01" db="EMBL/GenBank/DDBJ databases">
        <authorList>
            <person name="Karlyshev A.V."/>
            <person name="Jaspars M."/>
        </authorList>
    </citation>
    <scope>NUCLEOTIDE SEQUENCE</scope>
    <source>
        <strain evidence="2">AGSA3-2</strain>
    </source>
</reference>
<dbReference type="RefSeq" id="WP_022997137.1">
    <property type="nucleotide sequence ID" value="NZ_CP012331.1"/>
</dbReference>
<comment type="caution">
    <text evidence="2">The sequence shown here is derived from an EMBL/GenBank/DDBJ whole genome shotgun (WGS) entry which is preliminary data.</text>
</comment>
<proteinExistence type="predicted"/>
<dbReference type="KEGG" id="axe:P40_14180"/>
<keyword evidence="3" id="KW-1185">Reference proteome</keyword>
<accession>A0A9Q3ZGS3</accession>
<dbReference type="GeneID" id="94687458"/>
<dbReference type="AlphaFoldDB" id="A0A9Q3ZGS3"/>
<feature type="signal peptide" evidence="1">
    <location>
        <begin position="1"/>
        <end position="22"/>
    </location>
</feature>